<feature type="domain" description="GmrSD restriction endonucleases C-terminal" evidence="2">
    <location>
        <begin position="418"/>
        <end position="546"/>
    </location>
</feature>
<dbReference type="PANTHER" id="PTHR35149">
    <property type="entry name" value="SLL5132 PROTEIN"/>
    <property type="match status" value="1"/>
</dbReference>
<feature type="domain" description="GmrSD restriction endonucleases N-terminal" evidence="1">
    <location>
        <begin position="11"/>
        <end position="228"/>
    </location>
</feature>
<dbReference type="RefSeq" id="WP_169375460.1">
    <property type="nucleotide sequence ID" value="NZ_JAHSTY010000001.1"/>
</dbReference>
<evidence type="ECO:0000259" key="2">
    <source>
        <dbReference type="Pfam" id="PF07510"/>
    </source>
</evidence>
<gene>
    <name evidence="3" type="ORF">KVG91_14180</name>
</gene>
<comment type="caution">
    <text evidence="3">The sequence shown here is derived from an EMBL/GenBank/DDBJ whole genome shotgun (WGS) entry which is preliminary data.</text>
</comment>
<keyword evidence="4" id="KW-1185">Reference proteome</keyword>
<dbReference type="GO" id="GO:0004519">
    <property type="term" value="F:endonuclease activity"/>
    <property type="evidence" value="ECO:0007669"/>
    <property type="project" value="UniProtKB-KW"/>
</dbReference>
<keyword evidence="3" id="KW-0540">Nuclease</keyword>
<accession>A0ABS6NZV9</accession>
<keyword evidence="3" id="KW-0378">Hydrolase</keyword>
<name>A0ABS6NZV9_9PSED</name>
<evidence type="ECO:0000313" key="3">
    <source>
        <dbReference type="EMBL" id="MBV4453734.1"/>
    </source>
</evidence>
<dbReference type="Pfam" id="PF07510">
    <property type="entry name" value="GmrSD_C"/>
    <property type="match status" value="1"/>
</dbReference>
<dbReference type="PANTHER" id="PTHR35149:SF1">
    <property type="entry name" value="DUF5655 DOMAIN-CONTAINING PROTEIN"/>
    <property type="match status" value="1"/>
</dbReference>
<reference evidence="3" key="1">
    <citation type="submission" date="2021-06" db="EMBL/GenBank/DDBJ databases">
        <title>Updating the genus Pseudomonas: Description of 43 new species and partition of the Pseudomonas putida group.</title>
        <authorList>
            <person name="Girard L."/>
            <person name="Lood C."/>
            <person name="Vandamme P."/>
            <person name="Rokni-Zadeh H."/>
            <person name="Van Noort V."/>
            <person name="Hofte M."/>
            <person name="Lavigne R."/>
            <person name="De Mot R."/>
        </authorList>
    </citation>
    <scope>NUCLEOTIDE SEQUENCE</scope>
    <source>
        <strain evidence="3">SWRI103</strain>
    </source>
</reference>
<evidence type="ECO:0000313" key="4">
    <source>
        <dbReference type="Proteomes" id="UP001048976"/>
    </source>
</evidence>
<sequence>MQLNPLHLKVSKLLEGRLFRIPEYQRAYSWQSRQRADLFNDIREAYRSGREHFMATLVALAKETREINADEFRAVELVDGQQRTTTLIILFKALEKSLDSSITSEADIKKDLAKLLVKGDEHSLILLQTNHDSSKVFTNYIRSGLVSEPKNPTVADTNLVKAAQECERFVQDWKNSEGSIVSLISTVRNKLSVIYHEIQDQATVYRVFEVLNSRGLDVKWIDKLKSQLMALIFEHVEDEKTRGEASDEMKMIWKNIYQALGNESKIGDEALRFAGTWAVDTRPNRIISEQDATAELTRKAGTSLKSIAVVGHELEAVVLANLKLSRNNRLRAVTRISHARFVASAIILRAFKSKEEQLLLEKWERVTFRIFELGGADTRHKVGDYVRLGYDIYRSCLSSDEVQERLDSISQNFSIKDVLKSVDWTDSYNNWGEQLRYLLYRYDEHLAKEAGEKINATAWNKIWQAEPSSSIEHIHPQSSGASYVHQLGNLTMLPPGINSSLNKRPAKEKFKTYLSCGLRATMEVGLSIEERNNWSEAMIKKRTKQIEDFIRLEWSD</sequence>
<dbReference type="InterPro" id="IPR004919">
    <property type="entry name" value="GmrSD_N"/>
</dbReference>
<dbReference type="Pfam" id="PF03235">
    <property type="entry name" value="GmrSD_N"/>
    <property type="match status" value="1"/>
</dbReference>
<proteinExistence type="predicted"/>
<protein>
    <submittedName>
        <fullName evidence="3">DUF262 domain-containing HNH endonuclease family protein</fullName>
    </submittedName>
</protein>
<keyword evidence="3" id="KW-0255">Endonuclease</keyword>
<dbReference type="Proteomes" id="UP001048976">
    <property type="component" value="Unassembled WGS sequence"/>
</dbReference>
<dbReference type="EMBL" id="JAHSTY010000001">
    <property type="protein sequence ID" value="MBV4453734.1"/>
    <property type="molecule type" value="Genomic_DNA"/>
</dbReference>
<evidence type="ECO:0000259" key="1">
    <source>
        <dbReference type="Pfam" id="PF03235"/>
    </source>
</evidence>
<organism evidence="3 4">
    <name type="scientific">Pseudomonas azadiae</name>
    <dbReference type="NCBI Taxonomy" id="2843612"/>
    <lineage>
        <taxon>Bacteria</taxon>
        <taxon>Pseudomonadati</taxon>
        <taxon>Pseudomonadota</taxon>
        <taxon>Gammaproteobacteria</taxon>
        <taxon>Pseudomonadales</taxon>
        <taxon>Pseudomonadaceae</taxon>
        <taxon>Pseudomonas</taxon>
    </lineage>
</organism>
<dbReference type="InterPro" id="IPR011089">
    <property type="entry name" value="GmrSD_C"/>
</dbReference>